<proteinExistence type="predicted"/>
<dbReference type="GO" id="GO:0004526">
    <property type="term" value="F:ribonuclease P activity"/>
    <property type="evidence" value="ECO:0007669"/>
    <property type="project" value="TreeGrafter"/>
</dbReference>
<dbReference type="GO" id="GO:0000172">
    <property type="term" value="C:ribonuclease MRP complex"/>
    <property type="evidence" value="ECO:0007669"/>
    <property type="project" value="InterPro"/>
</dbReference>
<feature type="compositionally biased region" description="Low complexity" evidence="1">
    <location>
        <begin position="22"/>
        <end position="41"/>
    </location>
</feature>
<gene>
    <name evidence="3" type="ORF">C8A04DRAFT_28567</name>
</gene>
<organism evidence="3 4">
    <name type="scientific">Dichotomopilus funicola</name>
    <dbReference type="NCBI Taxonomy" id="1934379"/>
    <lineage>
        <taxon>Eukaryota</taxon>
        <taxon>Fungi</taxon>
        <taxon>Dikarya</taxon>
        <taxon>Ascomycota</taxon>
        <taxon>Pezizomycotina</taxon>
        <taxon>Sordariomycetes</taxon>
        <taxon>Sordariomycetidae</taxon>
        <taxon>Sordariales</taxon>
        <taxon>Chaetomiaceae</taxon>
        <taxon>Dichotomopilus</taxon>
    </lineage>
</organism>
<dbReference type="RefSeq" id="XP_062637152.1">
    <property type="nucleotide sequence ID" value="XM_062780688.1"/>
</dbReference>
<feature type="compositionally biased region" description="Pro residues" evidence="1">
    <location>
        <begin position="9"/>
        <end position="21"/>
    </location>
</feature>
<feature type="compositionally biased region" description="Low complexity" evidence="1">
    <location>
        <begin position="60"/>
        <end position="69"/>
    </location>
</feature>
<evidence type="ECO:0000313" key="3">
    <source>
        <dbReference type="EMBL" id="KAK4143781.1"/>
    </source>
</evidence>
<dbReference type="GO" id="GO:0000294">
    <property type="term" value="P:nuclear-transcribed mRNA catabolic process, RNase MRP-dependent"/>
    <property type="evidence" value="ECO:0007669"/>
    <property type="project" value="TreeGrafter"/>
</dbReference>
<dbReference type="GO" id="GO:0000171">
    <property type="term" value="F:ribonuclease MRP activity"/>
    <property type="evidence" value="ECO:0007669"/>
    <property type="project" value="TreeGrafter"/>
</dbReference>
<evidence type="ECO:0000313" key="4">
    <source>
        <dbReference type="Proteomes" id="UP001302676"/>
    </source>
</evidence>
<dbReference type="PANTHER" id="PTHR28173">
    <property type="entry name" value="RIBONUCLEASES P/MRP PROTEIN SUBUNIT POP8"/>
    <property type="match status" value="1"/>
</dbReference>
<dbReference type="GO" id="GO:0008033">
    <property type="term" value="P:tRNA processing"/>
    <property type="evidence" value="ECO:0007669"/>
    <property type="project" value="InterPro"/>
</dbReference>
<dbReference type="GeneID" id="87817301"/>
<accession>A0AAN6ZNP8</accession>
<dbReference type="GO" id="GO:0005655">
    <property type="term" value="C:nucleolar ribonuclease P complex"/>
    <property type="evidence" value="ECO:0007669"/>
    <property type="project" value="InterPro"/>
</dbReference>
<dbReference type="Proteomes" id="UP001302676">
    <property type="component" value="Unassembled WGS sequence"/>
</dbReference>
<keyword evidence="4" id="KW-1185">Reference proteome</keyword>
<dbReference type="PANTHER" id="PTHR28173:SF1">
    <property type="entry name" value="RIBONUCLEASES P_MRP PROTEIN SUBUNIT POP8"/>
    <property type="match status" value="1"/>
</dbReference>
<comment type="caution">
    <text evidence="3">The sequence shown here is derived from an EMBL/GenBank/DDBJ whole genome shotgun (WGS) entry which is preliminary data.</text>
</comment>
<reference evidence="3" key="1">
    <citation type="journal article" date="2023" name="Mol. Phylogenet. Evol.">
        <title>Genome-scale phylogeny and comparative genomics of the fungal order Sordariales.</title>
        <authorList>
            <person name="Hensen N."/>
            <person name="Bonometti L."/>
            <person name="Westerberg I."/>
            <person name="Brannstrom I.O."/>
            <person name="Guillou S."/>
            <person name="Cros-Aarteil S."/>
            <person name="Calhoun S."/>
            <person name="Haridas S."/>
            <person name="Kuo A."/>
            <person name="Mondo S."/>
            <person name="Pangilinan J."/>
            <person name="Riley R."/>
            <person name="LaButti K."/>
            <person name="Andreopoulos B."/>
            <person name="Lipzen A."/>
            <person name="Chen C."/>
            <person name="Yan M."/>
            <person name="Daum C."/>
            <person name="Ng V."/>
            <person name="Clum A."/>
            <person name="Steindorff A."/>
            <person name="Ohm R.A."/>
            <person name="Martin F."/>
            <person name="Silar P."/>
            <person name="Natvig D.O."/>
            <person name="Lalanne C."/>
            <person name="Gautier V."/>
            <person name="Ament-Velasquez S.L."/>
            <person name="Kruys A."/>
            <person name="Hutchinson M.I."/>
            <person name="Powell A.J."/>
            <person name="Barry K."/>
            <person name="Miller A.N."/>
            <person name="Grigoriev I.V."/>
            <person name="Debuchy R."/>
            <person name="Gladieux P."/>
            <person name="Hiltunen Thoren M."/>
            <person name="Johannesson H."/>
        </authorList>
    </citation>
    <scope>NUCLEOTIDE SEQUENCE</scope>
    <source>
        <strain evidence="3">CBS 141.50</strain>
    </source>
</reference>
<dbReference type="Pfam" id="PF20976">
    <property type="entry name" value="Pop8"/>
    <property type="match status" value="1"/>
</dbReference>
<dbReference type="GO" id="GO:0034965">
    <property type="term" value="P:intronic box C/D snoRNA processing"/>
    <property type="evidence" value="ECO:0007669"/>
    <property type="project" value="TreeGrafter"/>
</dbReference>
<evidence type="ECO:0000259" key="2">
    <source>
        <dbReference type="Pfam" id="PF20976"/>
    </source>
</evidence>
<feature type="domain" description="Ribonucleases P/MRP subunit Pop8-like" evidence="2">
    <location>
        <begin position="41"/>
        <end position="104"/>
    </location>
</feature>
<dbReference type="InterPro" id="IPR049128">
    <property type="entry name" value="Pop8-like_dom"/>
</dbReference>
<protein>
    <recommendedName>
        <fullName evidence="2">Ribonucleases P/MRP subunit Pop8-like domain-containing protein</fullName>
    </recommendedName>
</protein>
<name>A0AAN6ZNP8_9PEZI</name>
<dbReference type="AlphaFoldDB" id="A0AAN6ZNP8"/>
<dbReference type="InterPro" id="IPR020347">
    <property type="entry name" value="Pop8"/>
</dbReference>
<feature type="region of interest" description="Disordered" evidence="1">
    <location>
        <begin position="1"/>
        <end position="69"/>
    </location>
</feature>
<reference evidence="3" key="2">
    <citation type="submission" date="2023-05" db="EMBL/GenBank/DDBJ databases">
        <authorList>
            <consortium name="Lawrence Berkeley National Laboratory"/>
            <person name="Steindorff A."/>
            <person name="Hensen N."/>
            <person name="Bonometti L."/>
            <person name="Westerberg I."/>
            <person name="Brannstrom I.O."/>
            <person name="Guillou S."/>
            <person name="Cros-Aarteil S."/>
            <person name="Calhoun S."/>
            <person name="Haridas S."/>
            <person name="Kuo A."/>
            <person name="Mondo S."/>
            <person name="Pangilinan J."/>
            <person name="Riley R."/>
            <person name="Labutti K."/>
            <person name="Andreopoulos B."/>
            <person name="Lipzen A."/>
            <person name="Chen C."/>
            <person name="Yanf M."/>
            <person name="Daum C."/>
            <person name="Ng V."/>
            <person name="Clum A."/>
            <person name="Ohm R."/>
            <person name="Martin F."/>
            <person name="Silar P."/>
            <person name="Natvig D."/>
            <person name="Lalanne C."/>
            <person name="Gautier V."/>
            <person name="Ament-Velasquez S.L."/>
            <person name="Kruys A."/>
            <person name="Hutchinson M.I."/>
            <person name="Powell A.J."/>
            <person name="Barry K."/>
            <person name="Miller A.N."/>
            <person name="Grigoriev I.V."/>
            <person name="Debuchy R."/>
            <person name="Gladieux P."/>
            <person name="Thoren M.H."/>
            <person name="Johannesson H."/>
        </authorList>
    </citation>
    <scope>NUCLEOTIDE SEQUENCE</scope>
    <source>
        <strain evidence="3">CBS 141.50</strain>
    </source>
</reference>
<feature type="region of interest" description="Disordered" evidence="1">
    <location>
        <begin position="105"/>
        <end position="124"/>
    </location>
</feature>
<evidence type="ECO:0000256" key="1">
    <source>
        <dbReference type="SAM" id="MobiDB-lite"/>
    </source>
</evidence>
<sequence length="182" mass="19158">MSTEMDLDPPNPTTNPEPPSSTPTATSRTRILTTTTLRHPPWSYIHLTVTKPPSPPPPEQSQSQPQEQQPLDALQLRAYLTAALRQFLGDTGAAIPVDILAVGNDTDNDHGPTRRKAGGGGGEAWVRVPREDLARFVAGVTAFSGVGAGAGGGERMVLGVKACGDWLGSLVGRDGEEGVWAD</sequence>
<dbReference type="EMBL" id="MU853583">
    <property type="protein sequence ID" value="KAK4143781.1"/>
    <property type="molecule type" value="Genomic_DNA"/>
</dbReference>